<comment type="caution">
    <text evidence="2">The sequence shown here is derived from an EMBL/GenBank/DDBJ whole genome shotgun (WGS) entry which is preliminary data.</text>
</comment>
<gene>
    <name evidence="2" type="ORF">BDD39_001460</name>
</gene>
<feature type="transmembrane region" description="Helical" evidence="1">
    <location>
        <begin position="49"/>
        <end position="68"/>
    </location>
</feature>
<feature type="transmembrane region" description="Helical" evidence="1">
    <location>
        <begin position="12"/>
        <end position="29"/>
    </location>
</feature>
<protein>
    <submittedName>
        <fullName evidence="2">Uncharacterized protein</fullName>
    </submittedName>
</protein>
<evidence type="ECO:0000313" key="2">
    <source>
        <dbReference type="EMBL" id="NIK14950.1"/>
    </source>
</evidence>
<evidence type="ECO:0000313" key="3">
    <source>
        <dbReference type="Proteomes" id="UP000532769"/>
    </source>
</evidence>
<dbReference type="EMBL" id="JAASRS010000001">
    <property type="protein sequence ID" value="NIK14950.1"/>
    <property type="molecule type" value="Genomic_DNA"/>
</dbReference>
<keyword evidence="1" id="KW-1133">Transmembrane helix</keyword>
<dbReference type="Proteomes" id="UP000532769">
    <property type="component" value="Unassembled WGS sequence"/>
</dbReference>
<accession>A0A846MF96</accession>
<reference evidence="2 3" key="1">
    <citation type="submission" date="2020-03" db="EMBL/GenBank/DDBJ databases">
        <title>Genomic Encyclopedia of Archaeal and Bacterial Type Strains, Phase II (KMG-II): from individual species to whole genera.</title>
        <authorList>
            <person name="Goeker M."/>
        </authorList>
    </citation>
    <scope>NUCLEOTIDE SEQUENCE [LARGE SCALE GENOMIC DNA]</scope>
    <source>
        <strain evidence="2 3">DSM 4749</strain>
    </source>
</reference>
<keyword evidence="1" id="KW-0812">Transmembrane</keyword>
<proteinExistence type="predicted"/>
<keyword evidence="3" id="KW-1185">Reference proteome</keyword>
<dbReference type="AlphaFoldDB" id="A0A846MF96"/>
<sequence>MEIITIKKDTSMLVLFGLLFVIIFGLWSIKRFYSYKPTYKCRLDFLMENASLIAGFLTGLGLLLIAFFM</sequence>
<organism evidence="2 3">
    <name type="scientific">Saccharococcus thermophilus</name>
    <dbReference type="NCBI Taxonomy" id="29396"/>
    <lineage>
        <taxon>Bacteria</taxon>
        <taxon>Bacillati</taxon>
        <taxon>Bacillota</taxon>
        <taxon>Bacilli</taxon>
        <taxon>Bacillales</taxon>
        <taxon>Anoxybacillaceae</taxon>
        <taxon>Saccharococcus</taxon>
    </lineage>
</organism>
<keyword evidence="1" id="KW-0472">Membrane</keyword>
<name>A0A846MF96_9BACL</name>
<evidence type="ECO:0000256" key="1">
    <source>
        <dbReference type="SAM" id="Phobius"/>
    </source>
</evidence>